<dbReference type="InterPro" id="IPR032466">
    <property type="entry name" value="Metal_Hydrolase"/>
</dbReference>
<dbReference type="EMBL" id="QMFB01000062">
    <property type="protein sequence ID" value="RAV08248.1"/>
    <property type="molecule type" value="Genomic_DNA"/>
</dbReference>
<dbReference type="InterPro" id="IPR006680">
    <property type="entry name" value="Amidohydro-rel"/>
</dbReference>
<keyword evidence="1" id="KW-0456">Lyase</keyword>
<evidence type="ECO:0000259" key="2">
    <source>
        <dbReference type="Pfam" id="PF04909"/>
    </source>
</evidence>
<keyword evidence="4" id="KW-1185">Reference proteome</keyword>
<dbReference type="Gene3D" id="3.20.20.140">
    <property type="entry name" value="Metal-dependent hydrolases"/>
    <property type="match status" value="2"/>
</dbReference>
<dbReference type="GO" id="GO:0016787">
    <property type="term" value="F:hydrolase activity"/>
    <property type="evidence" value="ECO:0007669"/>
    <property type="project" value="InterPro"/>
</dbReference>
<name>A0A329LL57_9BACL</name>
<protein>
    <recommendedName>
        <fullName evidence="2">Amidohydrolase-related domain-containing protein</fullName>
    </recommendedName>
</protein>
<proteinExistence type="predicted"/>
<dbReference type="AlphaFoldDB" id="A0A329LL57"/>
<feature type="domain" description="Amidohydrolase-related" evidence="2">
    <location>
        <begin position="62"/>
        <end position="247"/>
    </location>
</feature>
<organism evidence="3 4">
    <name type="scientific">Paenibacillus contaminans</name>
    <dbReference type="NCBI Taxonomy" id="450362"/>
    <lineage>
        <taxon>Bacteria</taxon>
        <taxon>Bacillati</taxon>
        <taxon>Bacillota</taxon>
        <taxon>Bacilli</taxon>
        <taxon>Bacillales</taxon>
        <taxon>Paenibacillaceae</taxon>
        <taxon>Paenibacillus</taxon>
    </lineage>
</organism>
<gene>
    <name evidence="3" type="ORF">DQG23_41340</name>
</gene>
<dbReference type="GO" id="GO:0016831">
    <property type="term" value="F:carboxy-lyase activity"/>
    <property type="evidence" value="ECO:0007669"/>
    <property type="project" value="InterPro"/>
</dbReference>
<dbReference type="InterPro" id="IPR032465">
    <property type="entry name" value="ACMSD"/>
</dbReference>
<evidence type="ECO:0000313" key="3">
    <source>
        <dbReference type="EMBL" id="RAV08248.1"/>
    </source>
</evidence>
<dbReference type="Pfam" id="PF04909">
    <property type="entry name" value="Amidohydro_2"/>
    <property type="match status" value="2"/>
</dbReference>
<dbReference type="SUPFAM" id="SSF51556">
    <property type="entry name" value="Metallo-dependent hydrolases"/>
    <property type="match status" value="2"/>
</dbReference>
<evidence type="ECO:0000256" key="1">
    <source>
        <dbReference type="ARBA" id="ARBA00023239"/>
    </source>
</evidence>
<accession>A0A329LL57</accession>
<feature type="domain" description="Amidohydrolase-related" evidence="2">
    <location>
        <begin position="329"/>
        <end position="528"/>
    </location>
</feature>
<dbReference type="Proteomes" id="UP000250369">
    <property type="component" value="Unassembled WGS sequence"/>
</dbReference>
<comment type="caution">
    <text evidence="3">The sequence shown here is derived from an EMBL/GenBank/DDBJ whole genome shotgun (WGS) entry which is preliminary data.</text>
</comment>
<reference evidence="3 4" key="1">
    <citation type="journal article" date="2009" name="Int. J. Syst. Evol. Microbiol.">
        <title>Paenibacillus contaminans sp. nov., isolated from a contaminated laboratory plate.</title>
        <authorList>
            <person name="Chou J.H."/>
            <person name="Lee J.H."/>
            <person name="Lin M.C."/>
            <person name="Chang P.S."/>
            <person name="Arun A.B."/>
            <person name="Young C.C."/>
            <person name="Chen W.M."/>
        </authorList>
    </citation>
    <scope>NUCLEOTIDE SEQUENCE [LARGE SCALE GENOMIC DNA]</scope>
    <source>
        <strain evidence="3 4">CKOBP-6</strain>
    </source>
</reference>
<sequence length="535" mass="60480">MIGEITVTQLQFFDSSVYLGKSAYKHREQIWRTERIVEELDRAGIAGALVYHGMARSHSPRYGNGLLERELAKSPRLFGCWAALPEHAGDFMDAERLLEQLRQHDIRAVKMFPASHQFDLDPRTIGSLCGLLERERIPLLLDASEASIAQLALLLDRHRELPVLLQGLGWSQERRLLPLMDEFNNLCVDFSALQSNRIIETMYARYGAERLFFGSNMPRRSAGAARALIDYADIPWEDKQRIAGGNLAAWLNVNPPEARIPDQDTVSLEASKGESLSIEVYDSHTHLIEEGGATGSGYPMLKGDIHEMVGLYGKMGIRKMSIAPWVGINGGDSEAGNQVLERAREQYPQVVEGYVVIDPNYVEDVAATARIWHLEKGFRGIKPYFHLSHIPYTDPVYAPWWELANERCLYALIDPAGQSDQAYIDQIERLAQLYPNVAIFMDHAARSFEIAELYAGVAKKYEHVYLQLTYTTVTQGSIEYLVREVGVHKVFFGTDSPMRDPRPQFGWVAYADLSLEEKKAVFGANMKAIWNRCKL</sequence>
<dbReference type="PANTHER" id="PTHR21240">
    <property type="entry name" value="2-AMINO-3-CARBOXYLMUCONATE-6-SEMIALDEHYDE DECARBOXYLASE"/>
    <property type="match status" value="1"/>
</dbReference>
<evidence type="ECO:0000313" key="4">
    <source>
        <dbReference type="Proteomes" id="UP000250369"/>
    </source>
</evidence>